<sequence>MTNFALLAASLLNLVNNQSGTLVSHFENVLGTSLSLKIKADNQLMADHAEEQIIDYVKQLQNNLGSFLPGQGLYEFNNSSSKQIVNNDLKEVMVLFDNWSELTNGTIASQTNSLKNLWLSAEEKQILPSETDLKNVVASISSNAWEFDGEYVSKLAAGDIRLHSLAKGYVLEKAAEFALSINGVTGISLNIGGDILVKGDMSEFVKIANPSNSEENSTSLGVVELKNQAIASSGNYKDGFDINGVHYSHIFDPKTGYPADQIIGSTIIHENAITAGAIATAANVMSPQETEELAKSIGEVEYLLAEKDGNIITSTNWNAKTENVSSSISFVNLKEKSWNPNLVLQINLELADLGGYARRPYVAIWVEDEDHKPVRRLAVWYRKPRWLPDLREFSNSLRDVNMDVYSITSATRSAGQYNLIWDGKNDQGEFVPQGNYTVFIESAREHGPYELMKQVVKCDDKFKSVAYQPNGEISSASLVLKNK</sequence>
<proteinExistence type="predicted"/>
<evidence type="ECO:0000256" key="10">
    <source>
        <dbReference type="ARBA" id="ARBA00048540"/>
    </source>
</evidence>
<evidence type="ECO:0000256" key="2">
    <source>
        <dbReference type="ARBA" id="ARBA00011955"/>
    </source>
</evidence>
<keyword evidence="8" id="KW-0460">Magnesium</keyword>
<dbReference type="EC" id="2.7.1.180" evidence="2"/>
<keyword evidence="7" id="KW-0274">FAD</keyword>
<dbReference type="Pfam" id="PF10029">
    <property type="entry name" value="DUF2271"/>
    <property type="match status" value="1"/>
</dbReference>
<dbReference type="EMBL" id="SACY01000001">
    <property type="protein sequence ID" value="RVU27078.1"/>
    <property type="molecule type" value="Genomic_DNA"/>
</dbReference>
<evidence type="ECO:0000256" key="5">
    <source>
        <dbReference type="ARBA" id="ARBA00022679"/>
    </source>
</evidence>
<gene>
    <name evidence="11" type="ORF">EOJ36_03525</name>
</gene>
<evidence type="ECO:0000256" key="9">
    <source>
        <dbReference type="ARBA" id="ARBA00031306"/>
    </source>
</evidence>
<keyword evidence="6" id="KW-0479">Metal-binding</keyword>
<dbReference type="InterPro" id="IPR014469">
    <property type="entry name" value="DUF2271"/>
</dbReference>
<keyword evidence="5" id="KW-0808">Transferase</keyword>
<evidence type="ECO:0000256" key="7">
    <source>
        <dbReference type="ARBA" id="ARBA00022827"/>
    </source>
</evidence>
<dbReference type="RefSeq" id="WP_127802629.1">
    <property type="nucleotide sequence ID" value="NZ_SACY01000001.1"/>
</dbReference>
<protein>
    <recommendedName>
        <fullName evidence="3">FAD:protein FMN transferase</fullName>
        <ecNumber evidence="2">2.7.1.180</ecNumber>
    </recommendedName>
    <alternativeName>
        <fullName evidence="9">Flavin transferase</fullName>
    </alternativeName>
</protein>
<dbReference type="InterPro" id="IPR003374">
    <property type="entry name" value="ApbE-like_sf"/>
</dbReference>
<evidence type="ECO:0000256" key="8">
    <source>
        <dbReference type="ARBA" id="ARBA00022842"/>
    </source>
</evidence>
<evidence type="ECO:0000256" key="3">
    <source>
        <dbReference type="ARBA" id="ARBA00016337"/>
    </source>
</evidence>
<dbReference type="Pfam" id="PF02424">
    <property type="entry name" value="ApbE"/>
    <property type="match status" value="1"/>
</dbReference>
<comment type="caution">
    <text evidence="11">The sequence shown here is derived from an EMBL/GenBank/DDBJ whole genome shotgun (WGS) entry which is preliminary data.</text>
</comment>
<comment type="cofactor">
    <cofactor evidence="1">
        <name>Mg(2+)</name>
        <dbReference type="ChEBI" id="CHEBI:18420"/>
    </cofactor>
</comment>
<organism evidence="11 12">
    <name type="scientific">Sandaracinomonas limnophila</name>
    <dbReference type="NCBI Taxonomy" id="1862386"/>
    <lineage>
        <taxon>Bacteria</taxon>
        <taxon>Pseudomonadati</taxon>
        <taxon>Bacteroidota</taxon>
        <taxon>Cytophagia</taxon>
        <taxon>Cytophagales</taxon>
        <taxon>Flectobacillaceae</taxon>
        <taxon>Sandaracinomonas</taxon>
    </lineage>
</organism>
<dbReference type="Gene3D" id="2.60.40.4070">
    <property type="match status" value="1"/>
</dbReference>
<dbReference type="PANTHER" id="PTHR30040">
    <property type="entry name" value="THIAMINE BIOSYNTHESIS LIPOPROTEIN APBE"/>
    <property type="match status" value="1"/>
</dbReference>
<dbReference type="Gene3D" id="3.10.520.10">
    <property type="entry name" value="ApbE-like domains"/>
    <property type="match status" value="1"/>
</dbReference>
<dbReference type="Proteomes" id="UP000282832">
    <property type="component" value="Unassembled WGS sequence"/>
</dbReference>
<dbReference type="AlphaFoldDB" id="A0A437PXY8"/>
<dbReference type="OrthoDB" id="9778595at2"/>
<dbReference type="SUPFAM" id="SSF143631">
    <property type="entry name" value="ApbE-like"/>
    <property type="match status" value="1"/>
</dbReference>
<comment type="catalytic activity">
    <reaction evidence="10">
        <text>L-threonyl-[protein] + FAD = FMN-L-threonyl-[protein] + AMP + H(+)</text>
        <dbReference type="Rhea" id="RHEA:36847"/>
        <dbReference type="Rhea" id="RHEA-COMP:11060"/>
        <dbReference type="Rhea" id="RHEA-COMP:11061"/>
        <dbReference type="ChEBI" id="CHEBI:15378"/>
        <dbReference type="ChEBI" id="CHEBI:30013"/>
        <dbReference type="ChEBI" id="CHEBI:57692"/>
        <dbReference type="ChEBI" id="CHEBI:74257"/>
        <dbReference type="ChEBI" id="CHEBI:456215"/>
        <dbReference type="EC" id="2.7.1.180"/>
    </reaction>
</comment>
<evidence type="ECO:0000313" key="12">
    <source>
        <dbReference type="Proteomes" id="UP000282832"/>
    </source>
</evidence>
<dbReference type="InterPro" id="IPR024932">
    <property type="entry name" value="ApbE"/>
</dbReference>
<accession>A0A437PXY8</accession>
<evidence type="ECO:0000256" key="6">
    <source>
        <dbReference type="ARBA" id="ARBA00022723"/>
    </source>
</evidence>
<evidence type="ECO:0000313" key="11">
    <source>
        <dbReference type="EMBL" id="RVU27078.1"/>
    </source>
</evidence>
<dbReference type="GO" id="GO:0016740">
    <property type="term" value="F:transferase activity"/>
    <property type="evidence" value="ECO:0007669"/>
    <property type="project" value="UniProtKB-KW"/>
</dbReference>
<dbReference type="GO" id="GO:0046872">
    <property type="term" value="F:metal ion binding"/>
    <property type="evidence" value="ECO:0007669"/>
    <property type="project" value="UniProtKB-KW"/>
</dbReference>
<evidence type="ECO:0000256" key="1">
    <source>
        <dbReference type="ARBA" id="ARBA00001946"/>
    </source>
</evidence>
<evidence type="ECO:0000256" key="4">
    <source>
        <dbReference type="ARBA" id="ARBA00022630"/>
    </source>
</evidence>
<name>A0A437PXY8_9BACT</name>
<dbReference type="PANTHER" id="PTHR30040:SF2">
    <property type="entry name" value="FAD:PROTEIN FMN TRANSFERASE"/>
    <property type="match status" value="1"/>
</dbReference>
<keyword evidence="12" id="KW-1185">Reference proteome</keyword>
<keyword evidence="4" id="KW-0285">Flavoprotein</keyword>
<reference evidence="11 12" key="1">
    <citation type="submission" date="2019-01" db="EMBL/GenBank/DDBJ databases">
        <authorList>
            <person name="Chen W.-M."/>
        </authorList>
    </citation>
    <scope>NUCLEOTIDE SEQUENCE [LARGE SCALE GENOMIC DNA]</scope>
    <source>
        <strain evidence="11 12">FSY-15</strain>
    </source>
</reference>